<reference evidence="1 2" key="2">
    <citation type="journal article" date="2012" name="PLoS Pathog.">
        <title>Diverse lifestyles and strategies of plant pathogenesis encoded in the genomes of eighteen Dothideomycetes fungi.</title>
        <authorList>
            <person name="Ohm R.A."/>
            <person name="Feau N."/>
            <person name="Henrissat B."/>
            <person name="Schoch C.L."/>
            <person name="Horwitz B.A."/>
            <person name="Barry K.W."/>
            <person name="Condon B.J."/>
            <person name="Copeland A.C."/>
            <person name="Dhillon B."/>
            <person name="Glaser F."/>
            <person name="Hesse C.N."/>
            <person name="Kosti I."/>
            <person name="LaButti K."/>
            <person name="Lindquist E.A."/>
            <person name="Lucas S."/>
            <person name="Salamov A.A."/>
            <person name="Bradshaw R.E."/>
            <person name="Ciuffetti L."/>
            <person name="Hamelin R.C."/>
            <person name="Kema G.H.J."/>
            <person name="Lawrence C."/>
            <person name="Scott J.A."/>
            <person name="Spatafora J.W."/>
            <person name="Turgeon B.G."/>
            <person name="de Wit P.J.G.M."/>
            <person name="Zhong S."/>
            <person name="Goodwin S.B."/>
            <person name="Grigoriev I.V."/>
        </authorList>
    </citation>
    <scope>NUCLEOTIDE SEQUENCE [LARGE SCALE GENOMIC DNA]</scope>
    <source>
        <strain evidence="2">NZE10 / CBS 128990</strain>
    </source>
</reference>
<gene>
    <name evidence="1" type="ORF">DOTSEDRAFT_144978</name>
</gene>
<organism evidence="1 2">
    <name type="scientific">Dothistroma septosporum (strain NZE10 / CBS 128990)</name>
    <name type="common">Red band needle blight fungus</name>
    <name type="synonym">Mycosphaerella pini</name>
    <dbReference type="NCBI Taxonomy" id="675120"/>
    <lineage>
        <taxon>Eukaryota</taxon>
        <taxon>Fungi</taxon>
        <taxon>Dikarya</taxon>
        <taxon>Ascomycota</taxon>
        <taxon>Pezizomycotina</taxon>
        <taxon>Dothideomycetes</taxon>
        <taxon>Dothideomycetidae</taxon>
        <taxon>Mycosphaerellales</taxon>
        <taxon>Mycosphaerellaceae</taxon>
        <taxon>Dothistroma</taxon>
    </lineage>
</organism>
<name>N1Q4H8_DOTSN</name>
<dbReference type="HOGENOM" id="CLU_2427002_0_0_1"/>
<evidence type="ECO:0000313" key="1">
    <source>
        <dbReference type="EMBL" id="EME50253.1"/>
    </source>
</evidence>
<sequence>MSRVLALQIASSKRRDQAERSETSWALQVSRRVDECLPTNWCTGAQLARMLSLSHIAYRSTTELPIVDACLTGARIFRSSRCGTLGERSID</sequence>
<reference evidence="2" key="1">
    <citation type="journal article" date="2012" name="PLoS Genet.">
        <title>The genomes of the fungal plant pathogens Cladosporium fulvum and Dothistroma septosporum reveal adaptation to different hosts and lifestyles but also signatures of common ancestry.</title>
        <authorList>
            <person name="de Wit P.J.G.M."/>
            <person name="van der Burgt A."/>
            <person name="Oekmen B."/>
            <person name="Stergiopoulos I."/>
            <person name="Abd-Elsalam K.A."/>
            <person name="Aerts A.L."/>
            <person name="Bahkali A.H."/>
            <person name="Beenen H.G."/>
            <person name="Chettri P."/>
            <person name="Cox M.P."/>
            <person name="Datema E."/>
            <person name="de Vries R.P."/>
            <person name="Dhillon B."/>
            <person name="Ganley A.R."/>
            <person name="Griffiths S.A."/>
            <person name="Guo Y."/>
            <person name="Hamelin R.C."/>
            <person name="Henrissat B."/>
            <person name="Kabir M.S."/>
            <person name="Jashni M.K."/>
            <person name="Kema G."/>
            <person name="Klaubauf S."/>
            <person name="Lapidus A."/>
            <person name="Levasseur A."/>
            <person name="Lindquist E."/>
            <person name="Mehrabi R."/>
            <person name="Ohm R.A."/>
            <person name="Owen T.J."/>
            <person name="Salamov A."/>
            <person name="Schwelm A."/>
            <person name="Schijlen E."/>
            <person name="Sun H."/>
            <person name="van den Burg H.A."/>
            <person name="van Ham R.C.H.J."/>
            <person name="Zhang S."/>
            <person name="Goodwin S.B."/>
            <person name="Grigoriev I.V."/>
            <person name="Collemare J."/>
            <person name="Bradshaw R.E."/>
        </authorList>
    </citation>
    <scope>NUCLEOTIDE SEQUENCE [LARGE SCALE GENOMIC DNA]</scope>
    <source>
        <strain evidence="2">NZE10 / CBS 128990</strain>
    </source>
</reference>
<dbReference type="AlphaFoldDB" id="N1Q4H8"/>
<evidence type="ECO:0000313" key="2">
    <source>
        <dbReference type="Proteomes" id="UP000016933"/>
    </source>
</evidence>
<dbReference type="Proteomes" id="UP000016933">
    <property type="component" value="Unassembled WGS sequence"/>
</dbReference>
<dbReference type="EMBL" id="KB446535">
    <property type="protein sequence ID" value="EME50253.1"/>
    <property type="molecule type" value="Genomic_DNA"/>
</dbReference>
<keyword evidence="2" id="KW-1185">Reference proteome</keyword>
<accession>N1Q4H8</accession>
<protein>
    <submittedName>
        <fullName evidence="1">Uncharacterized protein</fullName>
    </submittedName>
</protein>
<proteinExistence type="predicted"/>